<name>U2YNP0_9SPHN</name>
<dbReference type="SUPFAM" id="SSF54427">
    <property type="entry name" value="NTF2-like"/>
    <property type="match status" value="1"/>
</dbReference>
<gene>
    <name evidence="2" type="ORF">NT2_07_01970</name>
</gene>
<dbReference type="OrthoDB" id="7605094at2"/>
<reference evidence="2 3" key="1">
    <citation type="submission" date="2013-09" db="EMBL/GenBank/DDBJ databases">
        <title>Whole genome shotgun sequence of Novosphingobium tardaugens NBRC 16725.</title>
        <authorList>
            <person name="Isaki S."/>
            <person name="Hosoyama A."/>
            <person name="Tsuchikane K."/>
            <person name="Katsumata H."/>
            <person name="Ando Y."/>
            <person name="Yamazaki S."/>
            <person name="Fujita N."/>
        </authorList>
    </citation>
    <scope>NUCLEOTIDE SEQUENCE [LARGE SCALE GENOMIC DNA]</scope>
    <source>
        <strain evidence="2 3">NBRC 16725</strain>
    </source>
</reference>
<comment type="caution">
    <text evidence="2">The sequence shown here is derived from an EMBL/GenBank/DDBJ whole genome shotgun (WGS) entry which is preliminary data.</text>
</comment>
<sequence>MVHSIDLALRVARLEAERAITRLISDLGQAFDSGPSASALRGLFTQDAIFKIDHYDTLHGADGIADGVAGNAENGFRWTLHYLVSPRIDLSEDGASADVSFLLWEPATAASGRAYWIGGNYVARAVAAEDRWRFAHLRLNAELISHYPEGWHGKPDALDRA</sequence>
<dbReference type="InterPro" id="IPR032710">
    <property type="entry name" value="NTF2-like_dom_sf"/>
</dbReference>
<evidence type="ECO:0000313" key="2">
    <source>
        <dbReference type="EMBL" id="GAD50197.1"/>
    </source>
</evidence>
<dbReference type="Proteomes" id="UP000016568">
    <property type="component" value="Unassembled WGS sequence"/>
</dbReference>
<accession>U2YNP0</accession>
<dbReference type="EMBL" id="BASZ01000007">
    <property type="protein sequence ID" value="GAD50197.1"/>
    <property type="molecule type" value="Genomic_DNA"/>
</dbReference>
<feature type="domain" description="SnoaL-like" evidence="1">
    <location>
        <begin position="13"/>
        <end position="138"/>
    </location>
</feature>
<evidence type="ECO:0000313" key="3">
    <source>
        <dbReference type="Proteomes" id="UP000016568"/>
    </source>
</evidence>
<dbReference type="RefSeq" id="WP_021691015.1">
    <property type="nucleotide sequence ID" value="NZ_BASZ01000007.1"/>
</dbReference>
<evidence type="ECO:0000259" key="1">
    <source>
        <dbReference type="Pfam" id="PF13577"/>
    </source>
</evidence>
<dbReference type="KEGG" id="ntd:EGO55_05780"/>
<dbReference type="InterPro" id="IPR037401">
    <property type="entry name" value="SnoaL-like"/>
</dbReference>
<dbReference type="AlphaFoldDB" id="U2YNP0"/>
<protein>
    <recommendedName>
        <fullName evidence="1">SnoaL-like domain-containing protein</fullName>
    </recommendedName>
</protein>
<dbReference type="Gene3D" id="3.10.450.50">
    <property type="match status" value="1"/>
</dbReference>
<organism evidence="2 3">
    <name type="scientific">Caenibius tardaugens NBRC 16725</name>
    <dbReference type="NCBI Taxonomy" id="1219035"/>
    <lineage>
        <taxon>Bacteria</taxon>
        <taxon>Pseudomonadati</taxon>
        <taxon>Pseudomonadota</taxon>
        <taxon>Alphaproteobacteria</taxon>
        <taxon>Sphingomonadales</taxon>
        <taxon>Erythrobacteraceae</taxon>
        <taxon>Caenibius</taxon>
    </lineage>
</organism>
<dbReference type="eggNOG" id="ENOG5030ZP7">
    <property type="taxonomic scope" value="Bacteria"/>
</dbReference>
<dbReference type="Pfam" id="PF13577">
    <property type="entry name" value="SnoaL_4"/>
    <property type="match status" value="1"/>
</dbReference>
<proteinExistence type="predicted"/>
<keyword evidence="3" id="KW-1185">Reference proteome</keyword>